<dbReference type="GO" id="GO:0006508">
    <property type="term" value="P:proteolysis"/>
    <property type="evidence" value="ECO:0007669"/>
    <property type="project" value="InterPro"/>
</dbReference>
<sequence length="429" mass="47020">MSVRRTVLPSGLRIVTEEVSSVRSAAVGIWVNIGSRDEAPATAGASHFLEHLLFKGTPRRNALEISSAIESVGGEMNAFTSKEYTCFYARVIDTDLPMAVDVISDLITSSIVTAEDVDAERKVVLEEIAMRDDDPSDLVHDLYAETYYGDTALGRPILGTIDSINNMSRSTVFNYYKKRYLPQDLVVAVAGNIKHKRVVAMVEEALSRDNFLDVQGTPQIRPNTAVKRGKQGRVGIIYRKSEQAHMFYGMEGVARNDDRRFTMGVLSAALGGGMSSRLFQEIREKRGLAYSVYSYAQQFAGSGQIGFYAGCNPSKATEVINIIQEVLADVASNGMSHEEIDRAKGAVRGSLVLSQEDSASRMSRIGKSEIVYGDIMGFDEILKAVARVTPEDVREIASEFLTKTPTLGVVGPYKSESHFEKILAKGSTR</sequence>
<dbReference type="GO" id="GO:0046872">
    <property type="term" value="F:metal ion binding"/>
    <property type="evidence" value="ECO:0007669"/>
    <property type="project" value="InterPro"/>
</dbReference>
<dbReference type="InterPro" id="IPR050361">
    <property type="entry name" value="MPP/UQCRC_Complex"/>
</dbReference>
<protein>
    <submittedName>
        <fullName evidence="4">Unannotated protein</fullName>
    </submittedName>
</protein>
<dbReference type="FunFam" id="3.30.830.10:FF:000008">
    <property type="entry name" value="Mitochondrial-processing peptidase subunit beta"/>
    <property type="match status" value="1"/>
</dbReference>
<dbReference type="PROSITE" id="PS00143">
    <property type="entry name" value="INSULINASE"/>
    <property type="match status" value="1"/>
</dbReference>
<feature type="domain" description="Peptidase M16 N-terminal" evidence="2">
    <location>
        <begin position="13"/>
        <end position="160"/>
    </location>
</feature>
<feature type="domain" description="Peptidase M16 C-terminal" evidence="3">
    <location>
        <begin position="167"/>
        <end position="345"/>
    </location>
</feature>
<reference evidence="4" key="1">
    <citation type="submission" date="2020-05" db="EMBL/GenBank/DDBJ databases">
        <authorList>
            <person name="Chiriac C."/>
            <person name="Salcher M."/>
            <person name="Ghai R."/>
            <person name="Kavagutti S V."/>
        </authorList>
    </citation>
    <scope>NUCLEOTIDE SEQUENCE</scope>
</reference>
<dbReference type="PANTHER" id="PTHR11851">
    <property type="entry name" value="METALLOPROTEASE"/>
    <property type="match status" value="1"/>
</dbReference>
<proteinExistence type="inferred from homology"/>
<dbReference type="EMBL" id="CAEUNI010000090">
    <property type="protein sequence ID" value="CAB4372238.1"/>
    <property type="molecule type" value="Genomic_DNA"/>
</dbReference>
<dbReference type="Pfam" id="PF05193">
    <property type="entry name" value="Peptidase_M16_C"/>
    <property type="match status" value="1"/>
</dbReference>
<dbReference type="AlphaFoldDB" id="A0A6J6APG5"/>
<dbReference type="Pfam" id="PF00675">
    <property type="entry name" value="Peptidase_M16"/>
    <property type="match status" value="1"/>
</dbReference>
<accession>A0A6J6APG5</accession>
<dbReference type="InterPro" id="IPR001431">
    <property type="entry name" value="Pept_M16_Zn_BS"/>
</dbReference>
<evidence type="ECO:0000256" key="1">
    <source>
        <dbReference type="ARBA" id="ARBA00007261"/>
    </source>
</evidence>
<evidence type="ECO:0000259" key="3">
    <source>
        <dbReference type="Pfam" id="PF05193"/>
    </source>
</evidence>
<evidence type="ECO:0000259" key="2">
    <source>
        <dbReference type="Pfam" id="PF00675"/>
    </source>
</evidence>
<dbReference type="PANTHER" id="PTHR11851:SF49">
    <property type="entry name" value="MITOCHONDRIAL-PROCESSING PEPTIDASE SUBUNIT ALPHA"/>
    <property type="match status" value="1"/>
</dbReference>
<organism evidence="4">
    <name type="scientific">freshwater metagenome</name>
    <dbReference type="NCBI Taxonomy" id="449393"/>
    <lineage>
        <taxon>unclassified sequences</taxon>
        <taxon>metagenomes</taxon>
        <taxon>ecological metagenomes</taxon>
    </lineage>
</organism>
<evidence type="ECO:0000313" key="4">
    <source>
        <dbReference type="EMBL" id="CAB4372238.1"/>
    </source>
</evidence>
<dbReference type="InterPro" id="IPR011765">
    <property type="entry name" value="Pept_M16_N"/>
</dbReference>
<gene>
    <name evidence="4" type="ORF">UFOPK4182_00799</name>
</gene>
<name>A0A6J6APG5_9ZZZZ</name>
<dbReference type="SUPFAM" id="SSF63411">
    <property type="entry name" value="LuxS/MPP-like metallohydrolase"/>
    <property type="match status" value="2"/>
</dbReference>
<dbReference type="InterPro" id="IPR011249">
    <property type="entry name" value="Metalloenz_LuxS/M16"/>
</dbReference>
<dbReference type="GO" id="GO:0004222">
    <property type="term" value="F:metalloendopeptidase activity"/>
    <property type="evidence" value="ECO:0007669"/>
    <property type="project" value="InterPro"/>
</dbReference>
<comment type="similarity">
    <text evidence="1">Belongs to the peptidase M16 family.</text>
</comment>
<dbReference type="InterPro" id="IPR007863">
    <property type="entry name" value="Peptidase_M16_C"/>
</dbReference>
<dbReference type="Gene3D" id="3.30.830.10">
    <property type="entry name" value="Metalloenzyme, LuxS/M16 peptidase-like"/>
    <property type="match status" value="2"/>
</dbReference>